<dbReference type="Proteomes" id="UP001197247">
    <property type="component" value="Unassembled WGS sequence"/>
</dbReference>
<feature type="domain" description="N-acetyltransferase" evidence="1">
    <location>
        <begin position="121"/>
        <end position="268"/>
    </location>
</feature>
<evidence type="ECO:0000259" key="1">
    <source>
        <dbReference type="PROSITE" id="PS51186"/>
    </source>
</evidence>
<protein>
    <recommendedName>
        <fullName evidence="1">N-acetyltransferase domain-containing protein</fullName>
    </recommendedName>
</protein>
<reference evidence="2 3" key="1">
    <citation type="submission" date="2021-05" db="EMBL/GenBank/DDBJ databases">
        <title>Kineosporia and Streptomyces sp. nov. two new marine actinobacteria isolated from Coral.</title>
        <authorList>
            <person name="Buangrab K."/>
            <person name="Sutthacheep M."/>
            <person name="Yeemin T."/>
            <person name="Harunari E."/>
            <person name="Igarashi Y."/>
            <person name="Kanchanasin P."/>
            <person name="Tanasupawat S."/>
            <person name="Phongsopitanun W."/>
        </authorList>
    </citation>
    <scope>NUCLEOTIDE SEQUENCE [LARGE SCALE GENOMIC DNA]</scope>
    <source>
        <strain evidence="2 3">J2-2</strain>
    </source>
</reference>
<dbReference type="InterPro" id="IPR016181">
    <property type="entry name" value="Acyl_CoA_acyltransferase"/>
</dbReference>
<organism evidence="2 3">
    <name type="scientific">Kineosporia corallincola</name>
    <dbReference type="NCBI Taxonomy" id="2835133"/>
    <lineage>
        <taxon>Bacteria</taxon>
        <taxon>Bacillati</taxon>
        <taxon>Actinomycetota</taxon>
        <taxon>Actinomycetes</taxon>
        <taxon>Kineosporiales</taxon>
        <taxon>Kineosporiaceae</taxon>
        <taxon>Kineosporia</taxon>
    </lineage>
</organism>
<dbReference type="InterPro" id="IPR000182">
    <property type="entry name" value="GNAT_dom"/>
</dbReference>
<sequence>MDTAAVLTAFDEQLRRAGEGEGADNPEPERAPARVLNTVKPEWAAVTWSRLTEQDADEVIKAQLDRLSHLTTDWEWKYYSYDTPADLPSRLRAAGLSEEPAEALMVADLRELELTGPPEGVRIEPVTDAAGIDMMVAVHEQAFGGDHRAWGDALLRQLEEADPAAPPTVAAFVAMAGDLPISAGRVNFHPGTDFASIWGGSTIPQWRRRGVFRALVSRRAGMAVDLGYRYLRVDAADMSRPILARMGFSEIATTIPFIHHATATGSAG</sequence>
<dbReference type="Gene3D" id="3.40.630.30">
    <property type="match status" value="1"/>
</dbReference>
<dbReference type="EMBL" id="JAHBAY010000023">
    <property type="protein sequence ID" value="MBT0774040.1"/>
    <property type="molecule type" value="Genomic_DNA"/>
</dbReference>
<proteinExistence type="predicted"/>
<keyword evidence="3" id="KW-1185">Reference proteome</keyword>
<name>A0ABS5TTC3_9ACTN</name>
<comment type="caution">
    <text evidence="2">The sequence shown here is derived from an EMBL/GenBank/DDBJ whole genome shotgun (WGS) entry which is preliminary data.</text>
</comment>
<dbReference type="RefSeq" id="WP_214160581.1">
    <property type="nucleotide sequence ID" value="NZ_JAHBAY010000023.1"/>
</dbReference>
<accession>A0ABS5TTC3</accession>
<gene>
    <name evidence="2" type="ORF">KIH74_34160</name>
</gene>
<dbReference type="PROSITE" id="PS51186">
    <property type="entry name" value="GNAT"/>
    <property type="match status" value="1"/>
</dbReference>
<evidence type="ECO:0000313" key="3">
    <source>
        <dbReference type="Proteomes" id="UP001197247"/>
    </source>
</evidence>
<dbReference type="SUPFAM" id="SSF55729">
    <property type="entry name" value="Acyl-CoA N-acyltransferases (Nat)"/>
    <property type="match status" value="1"/>
</dbReference>
<evidence type="ECO:0000313" key="2">
    <source>
        <dbReference type="EMBL" id="MBT0774040.1"/>
    </source>
</evidence>